<evidence type="ECO:0000259" key="2">
    <source>
        <dbReference type="Pfam" id="PF07992"/>
    </source>
</evidence>
<dbReference type="InterPro" id="IPR036188">
    <property type="entry name" value="FAD/NAD-bd_sf"/>
</dbReference>
<gene>
    <name evidence="3" type="ORF">BG61_34055</name>
</gene>
<dbReference type="PANTHER" id="PTHR42949">
    <property type="entry name" value="ANAEROBIC GLYCEROL-3-PHOSPHATE DEHYDROGENASE SUBUNIT B"/>
    <property type="match status" value="1"/>
</dbReference>
<dbReference type="GO" id="GO:0016491">
    <property type="term" value="F:oxidoreductase activity"/>
    <property type="evidence" value="ECO:0007669"/>
    <property type="project" value="UniProtKB-KW"/>
</dbReference>
<protein>
    <submittedName>
        <fullName evidence="3">Pyridine nucleotide-disulfide oxidoreductase</fullName>
    </submittedName>
</protein>
<dbReference type="Pfam" id="PF07992">
    <property type="entry name" value="Pyr_redox_2"/>
    <property type="match status" value="1"/>
</dbReference>
<dbReference type="InterPro" id="IPR023753">
    <property type="entry name" value="FAD/NAD-binding_dom"/>
</dbReference>
<dbReference type="RefSeq" id="WP_035942505.1">
    <property type="nucleotide sequence ID" value="NZ_JFHC01000064.1"/>
</dbReference>
<reference evidence="3 4" key="1">
    <citation type="submission" date="2014-03" db="EMBL/GenBank/DDBJ databases">
        <title>Draft Genome Sequences of Four Burkholderia Strains.</title>
        <authorList>
            <person name="Liu X.Y."/>
            <person name="Li C.X."/>
            <person name="Xu J.H."/>
        </authorList>
    </citation>
    <scope>NUCLEOTIDE SEQUENCE [LARGE SCALE GENOMIC DNA]</scope>
    <source>
        <strain evidence="3 4">DSM 50014</strain>
    </source>
</reference>
<feature type="domain" description="FAD/NAD(P)-binding" evidence="2">
    <location>
        <begin position="6"/>
        <end position="297"/>
    </location>
</feature>
<keyword evidence="1" id="KW-0560">Oxidoreductase</keyword>
<dbReference type="EMBL" id="JFHC01000064">
    <property type="protein sequence ID" value="KDR39192.1"/>
    <property type="molecule type" value="Genomic_DNA"/>
</dbReference>
<organism evidence="3 4">
    <name type="scientific">Caballeronia glathei</name>
    <dbReference type="NCBI Taxonomy" id="60547"/>
    <lineage>
        <taxon>Bacteria</taxon>
        <taxon>Pseudomonadati</taxon>
        <taxon>Pseudomonadota</taxon>
        <taxon>Betaproteobacteria</taxon>
        <taxon>Burkholderiales</taxon>
        <taxon>Burkholderiaceae</taxon>
        <taxon>Caballeronia</taxon>
    </lineage>
</organism>
<dbReference type="InterPro" id="IPR051691">
    <property type="entry name" value="Metab_Enz_Cyan_OpOx_G3PDH"/>
</dbReference>
<dbReference type="PRINTS" id="PR00469">
    <property type="entry name" value="PNDRDTASEII"/>
</dbReference>
<dbReference type="PIRSF" id="PIRSF037495">
    <property type="entry name" value="Opine_OX_OoxA/HcnB"/>
    <property type="match status" value="1"/>
</dbReference>
<dbReference type="PRINTS" id="PR00368">
    <property type="entry name" value="FADPNR"/>
</dbReference>
<accession>A0A069PFE0</accession>
<proteinExistence type="predicted"/>
<sequence length="386" mass="39662">MNVDSYDLVIVGAGPAGLRAAQVATCEGVRVAVIDDNPRPGGQIWRQGPQHPPGDALQKWLVDTASRANFTLVSGAKVVAALDGRRLLLEQGDAPAVIGYTQLILATGARERMLPFDGWTLPGVTGAGGLQALIKGGMPVEGERIVIAGSGPLLLAAAASAKQCGADVLEVVEQAPRARVLRFGASLAATPAKLAQALALAASLGPSRYRTGSVVVKAHGRGRVEAVTIRSAAGERIVEADRVACGFGLVPNVTLAQALGCEIDAPGAIRVDGGQRTSVEGVLAAGECTGVGGMELARAEGALAAYAALGIGDGRVAAAHRERARWRRFAARLADAFQLGEAACARPSPETLMCRCEDVSVGAVAAYTNWRDAKLHTRCGMGPCQG</sequence>
<dbReference type="SUPFAM" id="SSF51905">
    <property type="entry name" value="FAD/NAD(P)-binding domain"/>
    <property type="match status" value="1"/>
</dbReference>
<comment type="caution">
    <text evidence="3">The sequence shown here is derived from an EMBL/GenBank/DDBJ whole genome shotgun (WGS) entry which is preliminary data.</text>
</comment>
<evidence type="ECO:0000313" key="4">
    <source>
        <dbReference type="Proteomes" id="UP000027466"/>
    </source>
</evidence>
<evidence type="ECO:0000313" key="3">
    <source>
        <dbReference type="EMBL" id="KDR39192.1"/>
    </source>
</evidence>
<feature type="non-terminal residue" evidence="3">
    <location>
        <position position="386"/>
    </location>
</feature>
<dbReference type="InterPro" id="IPR041854">
    <property type="entry name" value="BFD-like_2Fe2S-bd_dom_sf"/>
</dbReference>
<dbReference type="InterPro" id="IPR017224">
    <property type="entry name" value="Opine_Oxase_asu/HCN_bsu"/>
</dbReference>
<evidence type="ECO:0000256" key="1">
    <source>
        <dbReference type="ARBA" id="ARBA00023002"/>
    </source>
</evidence>
<dbReference type="Proteomes" id="UP000027466">
    <property type="component" value="Unassembled WGS sequence"/>
</dbReference>
<dbReference type="PANTHER" id="PTHR42949:SF3">
    <property type="entry name" value="ANAEROBIC GLYCEROL-3-PHOSPHATE DEHYDROGENASE SUBUNIT B"/>
    <property type="match status" value="1"/>
</dbReference>
<dbReference type="Gene3D" id="1.10.10.1100">
    <property type="entry name" value="BFD-like [2Fe-2S]-binding domain"/>
    <property type="match status" value="1"/>
</dbReference>
<dbReference type="STRING" id="60547.GCA_000751215_02904"/>
<name>A0A069PFE0_9BURK</name>
<dbReference type="AlphaFoldDB" id="A0A069PFE0"/>
<dbReference type="Gene3D" id="3.50.50.60">
    <property type="entry name" value="FAD/NAD(P)-binding domain"/>
    <property type="match status" value="2"/>
</dbReference>
<keyword evidence="4" id="KW-1185">Reference proteome</keyword>